<dbReference type="EMBL" id="ANNX02000051">
    <property type="protein sequence ID" value="KYC35651.1"/>
    <property type="molecule type" value="Genomic_DNA"/>
</dbReference>
<dbReference type="RefSeq" id="WP_017749398.1">
    <property type="nucleotide sequence ID" value="NZ_KQ976354.1"/>
</dbReference>
<comment type="caution">
    <text evidence="1">The sequence shown here is derived from an EMBL/GenBank/DDBJ whole genome shotgun (WGS) entry which is preliminary data.</text>
</comment>
<dbReference type="OrthoDB" id="517451at2"/>
<reference evidence="1 2" key="1">
    <citation type="journal article" date="2013" name="Genome Biol. Evol.">
        <title>Genomes of Stigonematalean cyanobacteria (subsection V) and the evolution of oxygenic photosynthesis from prokaryotes to plastids.</title>
        <authorList>
            <person name="Dagan T."/>
            <person name="Roettger M."/>
            <person name="Stucken K."/>
            <person name="Landan G."/>
            <person name="Koch R."/>
            <person name="Major P."/>
            <person name="Gould S.B."/>
            <person name="Goremykin V.V."/>
            <person name="Rippka R."/>
            <person name="Tandeau de Marsac N."/>
            <person name="Gugger M."/>
            <person name="Lockhart P.J."/>
            <person name="Allen J.F."/>
            <person name="Brune I."/>
            <person name="Maus I."/>
            <person name="Puhler A."/>
            <person name="Martin W.F."/>
        </authorList>
    </citation>
    <scope>NUCLEOTIDE SEQUENCE [LARGE SCALE GENOMIC DNA]</scope>
    <source>
        <strain evidence="1 2">PCC 7110</strain>
    </source>
</reference>
<dbReference type="Proteomes" id="UP000076925">
    <property type="component" value="Unassembled WGS sequence"/>
</dbReference>
<gene>
    <name evidence="1" type="ORF">WA1_07500</name>
</gene>
<evidence type="ECO:0000313" key="2">
    <source>
        <dbReference type="Proteomes" id="UP000076925"/>
    </source>
</evidence>
<sequence length="110" mass="12602">MSEHNLGSNYSQQSIDSLVLEIEKIPKEYWTNLLQIIRLYGESLAKKPASSDAWAKAMDEIKNPDPVLKAARQKALSELLRKWQEEGDEQEQTETAEFLRKALEEDPVSI</sequence>
<keyword evidence="2" id="KW-1185">Reference proteome</keyword>
<dbReference type="AlphaFoldDB" id="A0A139WT99"/>
<evidence type="ECO:0000313" key="1">
    <source>
        <dbReference type="EMBL" id="KYC35651.1"/>
    </source>
</evidence>
<organism evidence="1 2">
    <name type="scientific">Scytonema hofmannii PCC 7110</name>
    <dbReference type="NCBI Taxonomy" id="128403"/>
    <lineage>
        <taxon>Bacteria</taxon>
        <taxon>Bacillati</taxon>
        <taxon>Cyanobacteriota</taxon>
        <taxon>Cyanophyceae</taxon>
        <taxon>Nostocales</taxon>
        <taxon>Scytonemataceae</taxon>
        <taxon>Scytonema</taxon>
    </lineage>
</organism>
<proteinExistence type="predicted"/>
<protein>
    <submittedName>
        <fullName evidence="1">Uncharacterized protein</fullName>
    </submittedName>
</protein>
<name>A0A139WT99_9CYAN</name>
<accession>A0A139WT99</accession>